<feature type="transmembrane region" description="Helical" evidence="7">
    <location>
        <begin position="296"/>
        <end position="322"/>
    </location>
</feature>
<feature type="transmembrane region" description="Helical" evidence="7">
    <location>
        <begin position="103"/>
        <end position="123"/>
    </location>
</feature>
<dbReference type="Gene3D" id="1.10.3720.10">
    <property type="entry name" value="MetI-like"/>
    <property type="match status" value="1"/>
</dbReference>
<keyword evidence="4 7" id="KW-0812">Transmembrane</keyword>
<proteinExistence type="inferred from homology"/>
<dbReference type="Pfam" id="PF19300">
    <property type="entry name" value="BPD_transp_1_N"/>
    <property type="match status" value="1"/>
</dbReference>
<evidence type="ECO:0000313" key="10">
    <source>
        <dbReference type="Proteomes" id="UP000242763"/>
    </source>
</evidence>
<evidence type="ECO:0000313" key="9">
    <source>
        <dbReference type="EMBL" id="SFI42247.1"/>
    </source>
</evidence>
<dbReference type="AlphaFoldDB" id="A0A1I3I327"/>
<dbReference type="InterPro" id="IPR000515">
    <property type="entry name" value="MetI-like"/>
</dbReference>
<keyword evidence="2 7" id="KW-0813">Transport</keyword>
<comment type="similarity">
    <text evidence="7">Belongs to the binding-protein-dependent transport system permease family.</text>
</comment>
<evidence type="ECO:0000256" key="6">
    <source>
        <dbReference type="ARBA" id="ARBA00023136"/>
    </source>
</evidence>
<dbReference type="InterPro" id="IPR035906">
    <property type="entry name" value="MetI-like_sf"/>
</dbReference>
<feature type="transmembrane region" description="Helical" evidence="7">
    <location>
        <begin position="196"/>
        <end position="215"/>
    </location>
</feature>
<dbReference type="STRING" id="1121003.SAMN03080618_00367"/>
<dbReference type="GO" id="GO:0055085">
    <property type="term" value="P:transmembrane transport"/>
    <property type="evidence" value="ECO:0007669"/>
    <property type="project" value="InterPro"/>
</dbReference>
<evidence type="ECO:0000256" key="3">
    <source>
        <dbReference type="ARBA" id="ARBA00022475"/>
    </source>
</evidence>
<dbReference type="SUPFAM" id="SSF161098">
    <property type="entry name" value="MetI-like"/>
    <property type="match status" value="1"/>
</dbReference>
<keyword evidence="3" id="KW-1003">Cell membrane</keyword>
<feature type="domain" description="ABC transmembrane type-1" evidence="8">
    <location>
        <begin position="97"/>
        <end position="315"/>
    </location>
</feature>
<comment type="subcellular location">
    <subcellularLocation>
        <location evidence="1 7">Cell membrane</location>
        <topology evidence="1 7">Multi-pass membrane protein</topology>
    </subcellularLocation>
</comment>
<feature type="transmembrane region" description="Helical" evidence="7">
    <location>
        <begin position="135"/>
        <end position="158"/>
    </location>
</feature>
<name>A0A1I3I327_9HYPH</name>
<dbReference type="PROSITE" id="PS50928">
    <property type="entry name" value="ABC_TM1"/>
    <property type="match status" value="1"/>
</dbReference>
<protein>
    <submittedName>
        <fullName evidence="9">Peptide/nickel transport system permease protein</fullName>
    </submittedName>
</protein>
<evidence type="ECO:0000256" key="1">
    <source>
        <dbReference type="ARBA" id="ARBA00004651"/>
    </source>
</evidence>
<dbReference type="EMBL" id="FORF01000002">
    <property type="protein sequence ID" value="SFI42247.1"/>
    <property type="molecule type" value="Genomic_DNA"/>
</dbReference>
<gene>
    <name evidence="9" type="ORF">SAMN03080618_00367</name>
</gene>
<dbReference type="Proteomes" id="UP000242763">
    <property type="component" value="Unassembled WGS sequence"/>
</dbReference>
<evidence type="ECO:0000256" key="2">
    <source>
        <dbReference type="ARBA" id="ARBA00022448"/>
    </source>
</evidence>
<dbReference type="PANTHER" id="PTHR43163">
    <property type="entry name" value="DIPEPTIDE TRANSPORT SYSTEM PERMEASE PROTEIN DPPB-RELATED"/>
    <property type="match status" value="1"/>
</dbReference>
<evidence type="ECO:0000259" key="8">
    <source>
        <dbReference type="PROSITE" id="PS50928"/>
    </source>
</evidence>
<keyword evidence="5 7" id="KW-1133">Transmembrane helix</keyword>
<keyword evidence="10" id="KW-1185">Reference proteome</keyword>
<evidence type="ECO:0000256" key="7">
    <source>
        <dbReference type="RuleBase" id="RU363032"/>
    </source>
</evidence>
<dbReference type="GO" id="GO:0005886">
    <property type="term" value="C:plasma membrane"/>
    <property type="evidence" value="ECO:0007669"/>
    <property type="project" value="UniProtKB-SubCell"/>
</dbReference>
<accession>A0A1I3I327</accession>
<organism evidence="9 10">
    <name type="scientific">Aquamicrobium aerolatum DSM 21857</name>
    <dbReference type="NCBI Taxonomy" id="1121003"/>
    <lineage>
        <taxon>Bacteria</taxon>
        <taxon>Pseudomonadati</taxon>
        <taxon>Pseudomonadota</taxon>
        <taxon>Alphaproteobacteria</taxon>
        <taxon>Hyphomicrobiales</taxon>
        <taxon>Phyllobacteriaceae</taxon>
        <taxon>Aerobium</taxon>
    </lineage>
</organism>
<sequence>MGVLIHLVKRVMLFLPMLVGVTIVSFALLQLVPGDPVAVLLGDNATPEQIAHMRTQLGLDQPLLIQFTTYVGNLLHGDLGVSIFKNEPVFDLITSRLPATLELAFGAITVSVVLGIPLGVVAAMRQGTVIDLIALVFAQLGVALTVFWLAILLMYVFAVQLTWLPAIGRGEPIVSAVQILLFEGRAGPLLDSLSHLILPSIAMGLQGAAMICRLVRASMLEVLNSHFVRTARAKGVKERRVVWSHALSNALLPVVTMIGLQFGNLLSGAVLVEGIFGWPGLGQLTVGAISQRDFPLVQGVAISFAVLVGLINLLTDLTYAYIDPRIRI</sequence>
<dbReference type="Pfam" id="PF00528">
    <property type="entry name" value="BPD_transp_1"/>
    <property type="match status" value="1"/>
</dbReference>
<evidence type="ECO:0000256" key="5">
    <source>
        <dbReference type="ARBA" id="ARBA00022989"/>
    </source>
</evidence>
<dbReference type="PANTHER" id="PTHR43163:SF6">
    <property type="entry name" value="DIPEPTIDE TRANSPORT SYSTEM PERMEASE PROTEIN DPPB-RELATED"/>
    <property type="match status" value="1"/>
</dbReference>
<dbReference type="InterPro" id="IPR045621">
    <property type="entry name" value="BPD_transp_1_N"/>
</dbReference>
<feature type="transmembrane region" description="Helical" evidence="7">
    <location>
        <begin position="250"/>
        <end position="276"/>
    </location>
</feature>
<dbReference type="CDD" id="cd06261">
    <property type="entry name" value="TM_PBP2"/>
    <property type="match status" value="1"/>
</dbReference>
<dbReference type="RefSeq" id="WP_175556598.1">
    <property type="nucleotide sequence ID" value="NZ_FORF01000002.1"/>
</dbReference>
<feature type="transmembrane region" description="Helical" evidence="7">
    <location>
        <begin position="12"/>
        <end position="32"/>
    </location>
</feature>
<keyword evidence="6 7" id="KW-0472">Membrane</keyword>
<evidence type="ECO:0000256" key="4">
    <source>
        <dbReference type="ARBA" id="ARBA00022692"/>
    </source>
</evidence>
<reference evidence="10" key="1">
    <citation type="submission" date="2016-10" db="EMBL/GenBank/DDBJ databases">
        <authorList>
            <person name="Varghese N."/>
            <person name="Submissions S."/>
        </authorList>
    </citation>
    <scope>NUCLEOTIDE SEQUENCE [LARGE SCALE GENOMIC DNA]</scope>
    <source>
        <strain evidence="10">DSM 21857</strain>
    </source>
</reference>